<comment type="caution">
    <text evidence="2">The sequence shown here is derived from an EMBL/GenBank/DDBJ whole genome shotgun (WGS) entry which is preliminary data.</text>
</comment>
<dbReference type="EMBL" id="LHPF02000021">
    <property type="protein sequence ID" value="PSC70135.1"/>
    <property type="molecule type" value="Genomic_DNA"/>
</dbReference>
<organism evidence="2 3">
    <name type="scientific">Micractinium conductrix</name>
    <dbReference type="NCBI Taxonomy" id="554055"/>
    <lineage>
        <taxon>Eukaryota</taxon>
        <taxon>Viridiplantae</taxon>
        <taxon>Chlorophyta</taxon>
        <taxon>core chlorophytes</taxon>
        <taxon>Trebouxiophyceae</taxon>
        <taxon>Chlorellales</taxon>
        <taxon>Chlorellaceae</taxon>
        <taxon>Chlorella clade</taxon>
        <taxon>Micractinium</taxon>
    </lineage>
</organism>
<reference evidence="2 3" key="1">
    <citation type="journal article" date="2018" name="Plant J.">
        <title>Genome sequences of Chlorella sorokiniana UTEX 1602 and Micractinium conductrix SAG 241.80: implications to maltose excretion by a green alga.</title>
        <authorList>
            <person name="Arriola M.B."/>
            <person name="Velmurugan N."/>
            <person name="Zhang Y."/>
            <person name="Plunkett M.H."/>
            <person name="Hondzo H."/>
            <person name="Barney B.M."/>
        </authorList>
    </citation>
    <scope>NUCLEOTIDE SEQUENCE [LARGE SCALE GENOMIC DNA]</scope>
    <source>
        <strain evidence="2 3">SAG 241.80</strain>
    </source>
</reference>
<dbReference type="STRING" id="554055.A0A2P6V7R5"/>
<feature type="region of interest" description="Disordered" evidence="1">
    <location>
        <begin position="272"/>
        <end position="300"/>
    </location>
</feature>
<accession>A0A2P6V7R5</accession>
<protein>
    <submittedName>
        <fullName evidence="2">Uncharacterized protein</fullName>
    </submittedName>
</protein>
<evidence type="ECO:0000256" key="1">
    <source>
        <dbReference type="SAM" id="MobiDB-lite"/>
    </source>
</evidence>
<gene>
    <name evidence="2" type="ORF">C2E20_6376</name>
</gene>
<sequence>MKHSDFFNIIWQQLQQPVGFTVLSQATTTGGGGGSKVATACRADAAIEAGGARRLFDLTGLGEASGVHKTVKLSGQDFTVKLRQGAVAPTQRGAVTRYCTLDTAGTMVQLYKLEKLARVYAGGNVTAASAQDVQALLAAVMPLPAGFVPMQQQQGQPAAPALGALPQPAALLPTHLPPVPHVLPPQQMMLLHTHGLQWQQAAAAAAAAALGATPAVAAAAAPAASAASSGDIAGLQAAQAATEDAVDLLGERSDRHECRISKLEVSMSRVSLQQAAPGAGEGMEGEEEVSSALGKRPRQAGVAIPGAASAAVAAAAPPQPPAQPPRGGVVLPPPAELRCWLLELLWEQPQEMRELCRQLVSTRLQGQLSCISQITKMANAELYGLEREGRCARAEPAPGSARPRWVLRSA</sequence>
<dbReference type="AlphaFoldDB" id="A0A2P6V7R5"/>
<name>A0A2P6V7R5_9CHLO</name>
<evidence type="ECO:0000313" key="3">
    <source>
        <dbReference type="Proteomes" id="UP000239649"/>
    </source>
</evidence>
<keyword evidence="3" id="KW-1185">Reference proteome</keyword>
<evidence type="ECO:0000313" key="2">
    <source>
        <dbReference type="EMBL" id="PSC70135.1"/>
    </source>
</evidence>
<dbReference type="Proteomes" id="UP000239649">
    <property type="component" value="Unassembled WGS sequence"/>
</dbReference>
<proteinExistence type="predicted"/>